<gene>
    <name evidence="1" type="ORF">SDC9_111568</name>
</gene>
<dbReference type="EMBL" id="VSSQ01020086">
    <property type="protein sequence ID" value="MPM64680.1"/>
    <property type="molecule type" value="Genomic_DNA"/>
</dbReference>
<sequence length="172" mass="18709">MGGHLGRHRQLGVHADVEEAYVDAVLAGDHADPRLAGEDAVHHADGDRGRVDRHAVGGHAVVTREDDGADIVQWRRGHLALGGRDPAAELDQAVQGTGRHRQRVAVGERGRVQVRIGWGDSHGWGDGHLSSMGWRRARTAEGPVDTSEWNRTERFGPGALHVWYGARQAVRS</sequence>
<reference evidence="1" key="1">
    <citation type="submission" date="2019-08" db="EMBL/GenBank/DDBJ databases">
        <authorList>
            <person name="Kucharzyk K."/>
            <person name="Murdoch R.W."/>
            <person name="Higgins S."/>
            <person name="Loffler F."/>
        </authorList>
    </citation>
    <scope>NUCLEOTIDE SEQUENCE</scope>
</reference>
<evidence type="ECO:0000313" key="1">
    <source>
        <dbReference type="EMBL" id="MPM64680.1"/>
    </source>
</evidence>
<proteinExistence type="predicted"/>
<accession>A0A645BGU0</accession>
<name>A0A645BGU0_9ZZZZ</name>
<organism evidence="1">
    <name type="scientific">bioreactor metagenome</name>
    <dbReference type="NCBI Taxonomy" id="1076179"/>
    <lineage>
        <taxon>unclassified sequences</taxon>
        <taxon>metagenomes</taxon>
        <taxon>ecological metagenomes</taxon>
    </lineage>
</organism>
<protein>
    <submittedName>
        <fullName evidence="1">Uncharacterized protein</fullName>
    </submittedName>
</protein>
<dbReference type="AlphaFoldDB" id="A0A645BGU0"/>
<comment type="caution">
    <text evidence="1">The sequence shown here is derived from an EMBL/GenBank/DDBJ whole genome shotgun (WGS) entry which is preliminary data.</text>
</comment>